<dbReference type="GO" id="GO:0016740">
    <property type="term" value="F:transferase activity"/>
    <property type="evidence" value="ECO:0007669"/>
    <property type="project" value="UniProtKB-KW"/>
</dbReference>
<evidence type="ECO:0000256" key="1">
    <source>
        <dbReference type="SAM" id="MobiDB-lite"/>
    </source>
</evidence>
<name>A0A5A7PW16_STRAF</name>
<evidence type="ECO:0000313" key="3">
    <source>
        <dbReference type="Proteomes" id="UP000325081"/>
    </source>
</evidence>
<comment type="caution">
    <text evidence="2">The sequence shown here is derived from an EMBL/GenBank/DDBJ whole genome shotgun (WGS) entry which is preliminary data.</text>
</comment>
<gene>
    <name evidence="2" type="ORF">STAS_13351</name>
</gene>
<reference evidence="3" key="1">
    <citation type="journal article" date="2019" name="Curr. Biol.">
        <title>Genome Sequence of Striga asiatica Provides Insight into the Evolution of Plant Parasitism.</title>
        <authorList>
            <person name="Yoshida S."/>
            <person name="Kim S."/>
            <person name="Wafula E.K."/>
            <person name="Tanskanen J."/>
            <person name="Kim Y.M."/>
            <person name="Honaas L."/>
            <person name="Yang Z."/>
            <person name="Spallek T."/>
            <person name="Conn C.E."/>
            <person name="Ichihashi Y."/>
            <person name="Cheong K."/>
            <person name="Cui S."/>
            <person name="Der J.P."/>
            <person name="Gundlach H."/>
            <person name="Jiao Y."/>
            <person name="Hori C."/>
            <person name="Ishida J.K."/>
            <person name="Kasahara H."/>
            <person name="Kiba T."/>
            <person name="Kim M.S."/>
            <person name="Koo N."/>
            <person name="Laohavisit A."/>
            <person name="Lee Y.H."/>
            <person name="Lumba S."/>
            <person name="McCourt P."/>
            <person name="Mortimer J.C."/>
            <person name="Mutuku J.M."/>
            <person name="Nomura T."/>
            <person name="Sasaki-Sekimoto Y."/>
            <person name="Seto Y."/>
            <person name="Wang Y."/>
            <person name="Wakatake T."/>
            <person name="Sakakibara H."/>
            <person name="Demura T."/>
            <person name="Yamaguchi S."/>
            <person name="Yoneyama K."/>
            <person name="Manabe R.I."/>
            <person name="Nelson D.C."/>
            <person name="Schulman A.H."/>
            <person name="Timko M.P."/>
            <person name="dePamphilis C.W."/>
            <person name="Choi D."/>
            <person name="Shirasu K."/>
        </authorList>
    </citation>
    <scope>NUCLEOTIDE SEQUENCE [LARGE SCALE GENOMIC DNA]</scope>
    <source>
        <strain evidence="3">cv. UVA1</strain>
    </source>
</reference>
<proteinExistence type="predicted"/>
<evidence type="ECO:0000313" key="2">
    <source>
        <dbReference type="EMBL" id="GER36964.1"/>
    </source>
</evidence>
<dbReference type="EMBL" id="BKCP01005250">
    <property type="protein sequence ID" value="GER36964.1"/>
    <property type="molecule type" value="Genomic_DNA"/>
</dbReference>
<protein>
    <submittedName>
        <fullName evidence="2">Glutathione S-transferase TAU 22</fullName>
    </submittedName>
</protein>
<dbReference type="Proteomes" id="UP000325081">
    <property type="component" value="Unassembled WGS sequence"/>
</dbReference>
<sequence length="127" mass="13696">MSGRTRLDGLPLLTLTTKGCPLLSSHAPERPLVDGKRNPAAAANEGRRGAADVWAACCSSKRSGGQRFMVGTREPVEKGGGDWFTWPDGMLAGFASWFERIVEHVVGTFAFEFLVKMNRGRNSGGRG</sequence>
<keyword evidence="2" id="KW-0808">Transferase</keyword>
<organism evidence="2 3">
    <name type="scientific">Striga asiatica</name>
    <name type="common">Asiatic witchweed</name>
    <name type="synonym">Buchnera asiatica</name>
    <dbReference type="NCBI Taxonomy" id="4170"/>
    <lineage>
        <taxon>Eukaryota</taxon>
        <taxon>Viridiplantae</taxon>
        <taxon>Streptophyta</taxon>
        <taxon>Embryophyta</taxon>
        <taxon>Tracheophyta</taxon>
        <taxon>Spermatophyta</taxon>
        <taxon>Magnoliopsida</taxon>
        <taxon>eudicotyledons</taxon>
        <taxon>Gunneridae</taxon>
        <taxon>Pentapetalae</taxon>
        <taxon>asterids</taxon>
        <taxon>lamiids</taxon>
        <taxon>Lamiales</taxon>
        <taxon>Orobanchaceae</taxon>
        <taxon>Buchnereae</taxon>
        <taxon>Striga</taxon>
    </lineage>
</organism>
<feature type="compositionally biased region" description="Basic and acidic residues" evidence="1">
    <location>
        <begin position="27"/>
        <end position="37"/>
    </location>
</feature>
<dbReference type="AlphaFoldDB" id="A0A5A7PW16"/>
<accession>A0A5A7PW16</accession>
<keyword evidence="3" id="KW-1185">Reference proteome</keyword>
<feature type="region of interest" description="Disordered" evidence="1">
    <location>
        <begin position="26"/>
        <end position="45"/>
    </location>
</feature>